<name>A0A0L6VDK5_9BASI</name>
<sequence>MPLQHSPKGSAAKLPADELEPEPPKDGALYSKEEIAEMCGKERQWLTRCQHLIKGEDLDLIDYEEDTVGYAPRCFGCCEGNHCGKGGGVCCRGQEACCHSPCGPSRQRISSAPATGD</sequence>
<accession>A0A0L6VDK5</accession>
<reference evidence="2 3" key="1">
    <citation type="submission" date="2015-08" db="EMBL/GenBank/DDBJ databases">
        <title>Next Generation Sequencing and Analysis of the Genome of Puccinia sorghi L Schw, the Causal Agent of Maize Common Rust.</title>
        <authorList>
            <person name="Rochi L."/>
            <person name="Burguener G."/>
            <person name="Darino M."/>
            <person name="Turjanski A."/>
            <person name="Kreff E."/>
            <person name="Dieguez M.J."/>
            <person name="Sacco F."/>
        </authorList>
    </citation>
    <scope>NUCLEOTIDE SEQUENCE [LARGE SCALE GENOMIC DNA]</scope>
    <source>
        <strain evidence="2 3">RO10H11247</strain>
    </source>
</reference>
<dbReference type="VEuPathDB" id="FungiDB:VP01_1884g2"/>
<organism evidence="2 3">
    <name type="scientific">Puccinia sorghi</name>
    <dbReference type="NCBI Taxonomy" id="27349"/>
    <lineage>
        <taxon>Eukaryota</taxon>
        <taxon>Fungi</taxon>
        <taxon>Dikarya</taxon>
        <taxon>Basidiomycota</taxon>
        <taxon>Pucciniomycotina</taxon>
        <taxon>Pucciniomycetes</taxon>
        <taxon>Pucciniales</taxon>
        <taxon>Pucciniaceae</taxon>
        <taxon>Puccinia</taxon>
    </lineage>
</organism>
<evidence type="ECO:0000256" key="1">
    <source>
        <dbReference type="SAM" id="MobiDB-lite"/>
    </source>
</evidence>
<keyword evidence="3" id="KW-1185">Reference proteome</keyword>
<dbReference type="Proteomes" id="UP000037035">
    <property type="component" value="Unassembled WGS sequence"/>
</dbReference>
<protein>
    <submittedName>
        <fullName evidence="2">Uncharacterized protein</fullName>
    </submittedName>
</protein>
<evidence type="ECO:0000313" key="2">
    <source>
        <dbReference type="EMBL" id="KNZ58657.1"/>
    </source>
</evidence>
<dbReference type="AlphaFoldDB" id="A0A0L6VDK5"/>
<dbReference type="EMBL" id="LAVV01006708">
    <property type="protein sequence ID" value="KNZ58657.1"/>
    <property type="molecule type" value="Genomic_DNA"/>
</dbReference>
<gene>
    <name evidence="2" type="ORF">VP01_1884g2</name>
</gene>
<evidence type="ECO:0000313" key="3">
    <source>
        <dbReference type="Proteomes" id="UP000037035"/>
    </source>
</evidence>
<proteinExistence type="predicted"/>
<feature type="region of interest" description="Disordered" evidence="1">
    <location>
        <begin position="1"/>
        <end position="27"/>
    </location>
</feature>
<comment type="caution">
    <text evidence="2">The sequence shown here is derived from an EMBL/GenBank/DDBJ whole genome shotgun (WGS) entry which is preliminary data.</text>
</comment>